<protein>
    <recommendedName>
        <fullName evidence="2">Glutaredoxin domain-containing protein</fullName>
    </recommendedName>
</protein>
<organism evidence="1">
    <name type="scientific">viral metagenome</name>
    <dbReference type="NCBI Taxonomy" id="1070528"/>
    <lineage>
        <taxon>unclassified sequences</taxon>
        <taxon>metagenomes</taxon>
        <taxon>organismal metagenomes</taxon>
    </lineage>
</organism>
<evidence type="ECO:0008006" key="2">
    <source>
        <dbReference type="Google" id="ProtNLM"/>
    </source>
</evidence>
<dbReference type="AlphaFoldDB" id="A0A6C0JAS0"/>
<sequence length="167" mass="19378">MATQYILLISDKCTFCINLLEKLKKIPKLESIIVKQNIHNKDVYIPSDIKTVPALIHKQDDNYTTYQGKEVFNWIDSQISRLKPVNEIVSYDPTTMGMTMSDSFSNLNDTNPMSHCFQFLDNNSYNNKIDMTPPQSTTTDKKAINDKQLEEFIRKRNLQIPNEVNRV</sequence>
<accession>A0A6C0JAS0</accession>
<name>A0A6C0JAS0_9ZZZZ</name>
<reference evidence="1" key="1">
    <citation type="journal article" date="2020" name="Nature">
        <title>Giant virus diversity and host interactions through global metagenomics.</title>
        <authorList>
            <person name="Schulz F."/>
            <person name="Roux S."/>
            <person name="Paez-Espino D."/>
            <person name="Jungbluth S."/>
            <person name="Walsh D.A."/>
            <person name="Denef V.J."/>
            <person name="McMahon K.D."/>
            <person name="Konstantinidis K.T."/>
            <person name="Eloe-Fadrosh E.A."/>
            <person name="Kyrpides N.C."/>
            <person name="Woyke T."/>
        </authorList>
    </citation>
    <scope>NUCLEOTIDE SEQUENCE</scope>
    <source>
        <strain evidence="1">GVMAG-M-3300025874-2</strain>
    </source>
</reference>
<evidence type="ECO:0000313" key="1">
    <source>
        <dbReference type="EMBL" id="QHU01647.1"/>
    </source>
</evidence>
<dbReference type="EMBL" id="MN740346">
    <property type="protein sequence ID" value="QHU01647.1"/>
    <property type="molecule type" value="Genomic_DNA"/>
</dbReference>
<proteinExistence type="predicted"/>